<dbReference type="Proteomes" id="UP000620075">
    <property type="component" value="Unassembled WGS sequence"/>
</dbReference>
<evidence type="ECO:0000256" key="3">
    <source>
        <dbReference type="ARBA" id="ARBA00011940"/>
    </source>
</evidence>
<reference evidence="11 12" key="1">
    <citation type="submission" date="2020-10" db="EMBL/GenBank/DDBJ databases">
        <title>Ca. Dormibacterota MAGs.</title>
        <authorList>
            <person name="Montgomery K."/>
        </authorList>
    </citation>
    <scope>NUCLEOTIDE SEQUENCE [LARGE SCALE GENOMIC DNA]</scope>
    <source>
        <strain evidence="11">SC8811_S16_3</strain>
    </source>
</reference>
<feature type="binding site" evidence="9">
    <location>
        <begin position="11"/>
        <end position="13"/>
    </location>
    <ligand>
        <name>substrate</name>
    </ligand>
</feature>
<dbReference type="PANTHER" id="PTHR21139:SF42">
    <property type="entry name" value="TRIOSEPHOSPHATE ISOMERASE"/>
    <property type="match status" value="1"/>
</dbReference>
<evidence type="ECO:0000256" key="7">
    <source>
        <dbReference type="ARBA" id="ARBA00023152"/>
    </source>
</evidence>
<evidence type="ECO:0000256" key="8">
    <source>
        <dbReference type="ARBA" id="ARBA00023235"/>
    </source>
</evidence>
<keyword evidence="8 9" id="KW-0413">Isomerase</keyword>
<dbReference type="EC" id="5.3.1.1" evidence="3 9"/>
<dbReference type="FunFam" id="3.20.20.70:FF:000016">
    <property type="entry name" value="Triosephosphate isomerase"/>
    <property type="match status" value="1"/>
</dbReference>
<dbReference type="NCBIfam" id="TIGR00419">
    <property type="entry name" value="tim"/>
    <property type="match status" value="1"/>
</dbReference>
<dbReference type="InterPro" id="IPR020861">
    <property type="entry name" value="Triosephosphate_isomerase_AS"/>
</dbReference>
<feature type="binding site" evidence="9">
    <location>
        <begin position="236"/>
        <end position="237"/>
    </location>
    <ligand>
        <name>substrate</name>
    </ligand>
</feature>
<name>A0A934NDA4_9BACT</name>
<dbReference type="EMBL" id="JAEKNQ010000057">
    <property type="protein sequence ID" value="MBJ7604356.1"/>
    <property type="molecule type" value="Genomic_DNA"/>
</dbReference>
<comment type="pathway">
    <text evidence="9 10">Carbohydrate biosynthesis; gluconeogenesis.</text>
</comment>
<dbReference type="InterPro" id="IPR035990">
    <property type="entry name" value="TIM_sf"/>
</dbReference>
<comment type="pathway">
    <text evidence="1 9 10">Carbohydrate degradation; glycolysis; D-glyceraldehyde 3-phosphate from glycerone phosphate: step 1/1.</text>
</comment>
<dbReference type="GO" id="GO:0019563">
    <property type="term" value="P:glycerol catabolic process"/>
    <property type="evidence" value="ECO:0007669"/>
    <property type="project" value="TreeGrafter"/>
</dbReference>
<dbReference type="GO" id="GO:0005829">
    <property type="term" value="C:cytosol"/>
    <property type="evidence" value="ECO:0007669"/>
    <property type="project" value="TreeGrafter"/>
</dbReference>
<dbReference type="CDD" id="cd00311">
    <property type="entry name" value="TIM"/>
    <property type="match status" value="1"/>
</dbReference>
<feature type="active site" description="Proton acceptor" evidence="9">
    <location>
        <position position="170"/>
    </location>
</feature>
<dbReference type="PROSITE" id="PS00171">
    <property type="entry name" value="TIM_1"/>
    <property type="match status" value="1"/>
</dbReference>
<keyword evidence="6 9" id="KW-0963">Cytoplasm</keyword>
<dbReference type="InterPro" id="IPR013785">
    <property type="entry name" value="Aldolase_TIM"/>
</dbReference>
<dbReference type="SUPFAM" id="SSF51351">
    <property type="entry name" value="Triosephosphate isomerase (TIM)"/>
    <property type="match status" value="1"/>
</dbReference>
<comment type="catalytic activity">
    <reaction evidence="9 10">
        <text>D-glyceraldehyde 3-phosphate = dihydroxyacetone phosphate</text>
        <dbReference type="Rhea" id="RHEA:18585"/>
        <dbReference type="ChEBI" id="CHEBI:57642"/>
        <dbReference type="ChEBI" id="CHEBI:59776"/>
        <dbReference type="EC" id="5.3.1.1"/>
    </reaction>
</comment>
<evidence type="ECO:0000256" key="9">
    <source>
        <dbReference type="HAMAP-Rule" id="MF_00147"/>
    </source>
</evidence>
<dbReference type="GO" id="GO:0046166">
    <property type="term" value="P:glyceraldehyde-3-phosphate biosynthetic process"/>
    <property type="evidence" value="ECO:0007669"/>
    <property type="project" value="TreeGrafter"/>
</dbReference>
<evidence type="ECO:0000313" key="12">
    <source>
        <dbReference type="Proteomes" id="UP000620075"/>
    </source>
</evidence>
<dbReference type="AlphaFoldDB" id="A0A934NDA4"/>
<evidence type="ECO:0000256" key="1">
    <source>
        <dbReference type="ARBA" id="ARBA00004680"/>
    </source>
</evidence>
<keyword evidence="7 9" id="KW-0324">Glycolysis</keyword>
<evidence type="ECO:0000313" key="11">
    <source>
        <dbReference type="EMBL" id="MBJ7604356.1"/>
    </source>
</evidence>
<feature type="binding site" evidence="9">
    <location>
        <position position="215"/>
    </location>
    <ligand>
        <name>substrate</name>
    </ligand>
</feature>
<dbReference type="GO" id="GO:0004807">
    <property type="term" value="F:triose-phosphate isomerase activity"/>
    <property type="evidence" value="ECO:0007669"/>
    <property type="project" value="UniProtKB-UniRule"/>
</dbReference>
<evidence type="ECO:0000256" key="5">
    <source>
        <dbReference type="ARBA" id="ARBA00022432"/>
    </source>
</evidence>
<dbReference type="PROSITE" id="PS51440">
    <property type="entry name" value="TIM_2"/>
    <property type="match status" value="1"/>
</dbReference>
<organism evidence="11 12">
    <name type="scientific">Candidatus Dormiibacter inghamiae</name>
    <dbReference type="NCBI Taxonomy" id="3127013"/>
    <lineage>
        <taxon>Bacteria</taxon>
        <taxon>Bacillati</taxon>
        <taxon>Candidatus Dormiibacterota</taxon>
        <taxon>Candidatus Dormibacteria</taxon>
        <taxon>Candidatus Dormibacterales</taxon>
        <taxon>Candidatus Dormibacteraceae</taxon>
        <taxon>Candidatus Dormiibacter</taxon>
    </lineage>
</organism>
<gene>
    <name evidence="9" type="primary">tpiA</name>
    <name evidence="11" type="ORF">JF888_14405</name>
</gene>
<dbReference type="GO" id="GO:0006094">
    <property type="term" value="P:gluconeogenesis"/>
    <property type="evidence" value="ECO:0007669"/>
    <property type="project" value="UniProtKB-UniRule"/>
</dbReference>
<sequence>MSHQRPLLAANWKLNPVTAEAAAELARGVLGRGERLSTEVDVVLCPPYCWLLGVAEILHDSHVELGAQNCYWERSGAYTGEVSAAMLAGWCQWVIVGHSERRSHFGETDEMVARKLAAALESDLNVIACVGEQADDFDSGRSADTVARQTDVLLGEMELHRLRQLVIAYEPVWAIGSGRSAEPEHAYSTMRAIRQRLRERFDQAATEVRLLYGGSVKAANVAAYVELPNCDGCLIGGASLDALEFSRMLAAVAEVYAGAAGRAAE</sequence>
<protein>
    <recommendedName>
        <fullName evidence="4 9">Triosephosphate isomerase</fullName>
        <shortName evidence="9">TIM</shortName>
        <shortName evidence="9">TPI</shortName>
        <ecNumber evidence="3 9">5.3.1.1</ecNumber>
    </recommendedName>
    <alternativeName>
        <fullName evidence="9">Triose-phosphate isomerase</fullName>
    </alternativeName>
</protein>
<accession>A0A934NDA4</accession>
<feature type="active site" description="Electrophile" evidence="9">
    <location>
        <position position="98"/>
    </location>
</feature>
<proteinExistence type="inferred from homology"/>
<dbReference type="Gene3D" id="3.20.20.70">
    <property type="entry name" value="Aldolase class I"/>
    <property type="match status" value="1"/>
</dbReference>
<comment type="function">
    <text evidence="9">Involved in the gluconeogenesis. Catalyzes stereospecifically the conversion of dihydroxyacetone phosphate (DHAP) to D-glyceraldehyde-3-phosphate (G3P).</text>
</comment>
<dbReference type="GO" id="GO:0006096">
    <property type="term" value="P:glycolytic process"/>
    <property type="evidence" value="ECO:0007669"/>
    <property type="project" value="UniProtKB-UniRule"/>
</dbReference>
<dbReference type="HAMAP" id="MF_00147_B">
    <property type="entry name" value="TIM_B"/>
    <property type="match status" value="1"/>
</dbReference>
<keyword evidence="5 9" id="KW-0312">Gluconeogenesis</keyword>
<dbReference type="Pfam" id="PF00121">
    <property type="entry name" value="TIM"/>
    <property type="match status" value="1"/>
</dbReference>
<evidence type="ECO:0000256" key="10">
    <source>
        <dbReference type="RuleBase" id="RU363013"/>
    </source>
</evidence>
<evidence type="ECO:0000256" key="2">
    <source>
        <dbReference type="ARBA" id="ARBA00007422"/>
    </source>
</evidence>
<comment type="similarity">
    <text evidence="2 9 10">Belongs to the triosephosphate isomerase family.</text>
</comment>
<comment type="subcellular location">
    <subcellularLocation>
        <location evidence="9 10">Cytoplasm</location>
    </subcellularLocation>
</comment>
<dbReference type="InterPro" id="IPR000652">
    <property type="entry name" value="Triosephosphate_isomerase"/>
</dbReference>
<dbReference type="InterPro" id="IPR022896">
    <property type="entry name" value="TrioseP_Isoase_bac/euk"/>
</dbReference>
<evidence type="ECO:0000256" key="6">
    <source>
        <dbReference type="ARBA" id="ARBA00022490"/>
    </source>
</evidence>
<feature type="binding site" evidence="9">
    <location>
        <position position="176"/>
    </location>
    <ligand>
        <name>substrate</name>
    </ligand>
</feature>
<dbReference type="PANTHER" id="PTHR21139">
    <property type="entry name" value="TRIOSEPHOSPHATE ISOMERASE"/>
    <property type="match status" value="1"/>
</dbReference>
<dbReference type="RefSeq" id="WP_338181857.1">
    <property type="nucleotide sequence ID" value="NZ_JAEKNQ010000057.1"/>
</dbReference>
<comment type="caution">
    <text evidence="11">The sequence shown here is derived from an EMBL/GenBank/DDBJ whole genome shotgun (WGS) entry which is preliminary data.</text>
</comment>
<evidence type="ECO:0000256" key="4">
    <source>
        <dbReference type="ARBA" id="ARBA00019397"/>
    </source>
</evidence>
<comment type="subunit">
    <text evidence="9 10">Homodimer.</text>
</comment>